<feature type="compositionally biased region" description="Basic and acidic residues" evidence="1">
    <location>
        <begin position="76"/>
        <end position="109"/>
    </location>
</feature>
<reference evidence="2 3" key="1">
    <citation type="journal article" date="2020" name="Genome Biol. Evol.">
        <title>A new high-quality draft genome assembly of the Chinese cordyceps Ophiocordyceps sinensis.</title>
        <authorList>
            <person name="Shu R."/>
            <person name="Zhang J."/>
            <person name="Meng Q."/>
            <person name="Zhang H."/>
            <person name="Zhou G."/>
            <person name="Li M."/>
            <person name="Wu P."/>
            <person name="Zhao Y."/>
            <person name="Chen C."/>
            <person name="Qin Q."/>
        </authorList>
    </citation>
    <scope>NUCLEOTIDE SEQUENCE [LARGE SCALE GENOMIC DNA]</scope>
    <source>
        <strain evidence="2 3">IOZ07</strain>
    </source>
</reference>
<name>A0A8H4LXQ0_9HYPO</name>
<feature type="compositionally biased region" description="Acidic residues" evidence="1">
    <location>
        <begin position="876"/>
        <end position="885"/>
    </location>
</feature>
<sequence>MTPETRSRGVAPPSRVYHTEPVLQQVQFPSRRKKIRTYGRQTSDRLRQQTLTQIDFASSFDDDDDDGVIVLTDSEGEARDKENRDPEPPPGESLKRGEETRAIDERAEEHEDAEPVPSRRRVGSGRKRPVPCSTNKGNKSKRRRTLGDAKDTKGAEDDKSSRRRTMGDMPAASKFHTQTLTQFLGHRSHIADSDDDQDDGFLDWLGGPGSPSLGRGKTASRPSPLHDARSTVPASGRDASPSVQSREESVIPQTPVKRTHTIRFAVSPEASGGLASRMGRYGPPDMLTSPLKDRSSPAAPLPLELTGTPRHLEATPTPRQPARRTPANSRRGTPSPNSLRGTPSPNSLRGTPSPNSRQGTPSPNSRRGTPSPKKKSPFPKTSEKGIREIPDSDDEDGVFGHESGQDDYDARDHDDDHCYGAGAETLLAFNALAYSDEELLLDKPCPDAVQLTSTQALRASSAAPEALEATAPIPSTPSPGAQPALTPLRTPKPKSQPGKPIRKPLYYPSSSPLPSQPLESQRVPISILQSLPPHTPRSDILLPVDDPSLAALLGGHRVHMHAPFKIPDQVVRFWLFDGALLRYMACVEPPGDASRDADGNHGWRYYVKQVYELNNPLEDDDMREEGWLDGPVAKYVYLPPAVVGQLLWNLRHALFRDAQDAAQPHRGDAGEVDGAQADDELPRNGRPARRQQRRLAKDETPAADGTTVSQQVAAQIRSDIAHSTQVIPSTQDDDDDGFDIAEEQLSPVIFSSQPRSSSNTKAAAAATAAAATSVITITTSPHLPPPPPPPARPSIEPVPCLSQATTASQSSTPEQHHHDSLDGAGVLALLGHGNTSGAPPSSPLPSALASQLLSGSQLLPESLVRDHSPPSPPEIWDSDDDDAPL</sequence>
<feature type="compositionally biased region" description="Pro residues" evidence="1">
    <location>
        <begin position="782"/>
        <end position="792"/>
    </location>
</feature>
<dbReference type="AlphaFoldDB" id="A0A8H4LXQ0"/>
<feature type="compositionally biased region" description="Basic and acidic residues" evidence="1">
    <location>
        <begin position="381"/>
        <end position="390"/>
    </location>
</feature>
<dbReference type="Proteomes" id="UP000557566">
    <property type="component" value="Unassembled WGS sequence"/>
</dbReference>
<keyword evidence="3" id="KW-1185">Reference proteome</keyword>
<protein>
    <submittedName>
        <fullName evidence="2">Uncharacterized protein</fullName>
    </submittedName>
</protein>
<feature type="region of interest" description="Disordered" evidence="1">
    <location>
        <begin position="778"/>
        <end position="885"/>
    </location>
</feature>
<accession>A0A8H4LXQ0</accession>
<feature type="compositionally biased region" description="Low complexity" evidence="1">
    <location>
        <begin position="793"/>
        <end position="812"/>
    </location>
</feature>
<feature type="compositionally biased region" description="Polar residues" evidence="1">
    <location>
        <begin position="328"/>
        <end position="368"/>
    </location>
</feature>
<feature type="region of interest" description="Disordered" evidence="1">
    <location>
        <begin position="1"/>
        <end position="419"/>
    </location>
</feature>
<feature type="compositionally biased region" description="Low complexity" evidence="1">
    <location>
        <begin position="836"/>
        <end position="862"/>
    </location>
</feature>
<feature type="region of interest" description="Disordered" evidence="1">
    <location>
        <begin position="460"/>
        <end position="519"/>
    </location>
</feature>
<feature type="compositionally biased region" description="Basic residues" evidence="1">
    <location>
        <begin position="118"/>
        <end position="129"/>
    </location>
</feature>
<organism evidence="2 3">
    <name type="scientific">Ophiocordyceps sinensis</name>
    <dbReference type="NCBI Taxonomy" id="72228"/>
    <lineage>
        <taxon>Eukaryota</taxon>
        <taxon>Fungi</taxon>
        <taxon>Dikarya</taxon>
        <taxon>Ascomycota</taxon>
        <taxon>Pezizomycotina</taxon>
        <taxon>Sordariomycetes</taxon>
        <taxon>Hypocreomycetidae</taxon>
        <taxon>Hypocreales</taxon>
        <taxon>Ophiocordycipitaceae</taxon>
        <taxon>Ophiocordyceps</taxon>
    </lineage>
</organism>
<feature type="compositionally biased region" description="Basic and acidic residues" evidence="1">
    <location>
        <begin position="145"/>
        <end position="160"/>
    </location>
</feature>
<gene>
    <name evidence="2" type="ORF">G6O67_006057</name>
</gene>
<proteinExistence type="predicted"/>
<evidence type="ECO:0000313" key="3">
    <source>
        <dbReference type="Proteomes" id="UP000557566"/>
    </source>
</evidence>
<evidence type="ECO:0000313" key="2">
    <source>
        <dbReference type="EMBL" id="KAF4507419.1"/>
    </source>
</evidence>
<feature type="compositionally biased region" description="Basic and acidic residues" evidence="1">
    <location>
        <begin position="408"/>
        <end position="418"/>
    </location>
</feature>
<dbReference type="OrthoDB" id="2149705at2759"/>
<comment type="caution">
    <text evidence="2">The sequence shown here is derived from an EMBL/GenBank/DDBJ whole genome shotgun (WGS) entry which is preliminary data.</text>
</comment>
<feature type="compositionally biased region" description="Low complexity" evidence="1">
    <location>
        <begin position="504"/>
        <end position="519"/>
    </location>
</feature>
<feature type="compositionally biased region" description="Low complexity" evidence="1">
    <location>
        <begin position="202"/>
        <end position="214"/>
    </location>
</feature>
<dbReference type="EMBL" id="JAAVMX010000006">
    <property type="protein sequence ID" value="KAF4507419.1"/>
    <property type="molecule type" value="Genomic_DNA"/>
</dbReference>
<evidence type="ECO:0000256" key="1">
    <source>
        <dbReference type="SAM" id="MobiDB-lite"/>
    </source>
</evidence>
<feature type="region of interest" description="Disordered" evidence="1">
    <location>
        <begin position="661"/>
        <end position="712"/>
    </location>
</feature>